<dbReference type="Pfam" id="PF13302">
    <property type="entry name" value="Acetyltransf_3"/>
    <property type="match status" value="1"/>
</dbReference>
<dbReference type="SUPFAM" id="SSF55729">
    <property type="entry name" value="Acyl-CoA N-acyltransferases (Nat)"/>
    <property type="match status" value="1"/>
</dbReference>
<dbReference type="AlphaFoldDB" id="A0A7G9GEG9"/>
<dbReference type="Gene3D" id="3.40.630.30">
    <property type="match status" value="1"/>
</dbReference>
<dbReference type="EMBL" id="CP060635">
    <property type="protein sequence ID" value="QNM09201.1"/>
    <property type="molecule type" value="Genomic_DNA"/>
</dbReference>
<reference evidence="2 3" key="1">
    <citation type="submission" date="2020-08" db="EMBL/GenBank/DDBJ databases">
        <authorList>
            <person name="Liu C."/>
            <person name="Sun Q."/>
        </authorList>
    </citation>
    <scope>NUCLEOTIDE SEQUENCE [LARGE SCALE GENOMIC DNA]</scope>
    <source>
        <strain evidence="2 3">NSJ-29</strain>
    </source>
</reference>
<dbReference type="InterPro" id="IPR016181">
    <property type="entry name" value="Acyl_CoA_acyltransferase"/>
</dbReference>
<dbReference type="GO" id="GO:0016747">
    <property type="term" value="F:acyltransferase activity, transferring groups other than amino-acyl groups"/>
    <property type="evidence" value="ECO:0007669"/>
    <property type="project" value="InterPro"/>
</dbReference>
<dbReference type="KEGG" id="whj:H9Q79_02595"/>
<proteinExistence type="predicted"/>
<evidence type="ECO:0000313" key="2">
    <source>
        <dbReference type="EMBL" id="QNM09201.1"/>
    </source>
</evidence>
<keyword evidence="3" id="KW-1185">Reference proteome</keyword>
<dbReference type="PANTHER" id="PTHR43415">
    <property type="entry name" value="SPERMIDINE N(1)-ACETYLTRANSFERASE"/>
    <property type="match status" value="1"/>
</dbReference>
<evidence type="ECO:0000259" key="1">
    <source>
        <dbReference type="PROSITE" id="PS51186"/>
    </source>
</evidence>
<dbReference type="Proteomes" id="UP000515860">
    <property type="component" value="Chromosome"/>
</dbReference>
<feature type="domain" description="N-acetyltransferase" evidence="1">
    <location>
        <begin position="1"/>
        <end position="126"/>
    </location>
</feature>
<dbReference type="CDD" id="cd04301">
    <property type="entry name" value="NAT_SF"/>
    <property type="match status" value="1"/>
</dbReference>
<dbReference type="PROSITE" id="PS51186">
    <property type="entry name" value="GNAT"/>
    <property type="match status" value="1"/>
</dbReference>
<organism evidence="2 3">
    <name type="scientific">Wansuia hejianensis</name>
    <dbReference type="NCBI Taxonomy" id="2763667"/>
    <lineage>
        <taxon>Bacteria</taxon>
        <taxon>Bacillati</taxon>
        <taxon>Bacillota</taxon>
        <taxon>Clostridia</taxon>
        <taxon>Lachnospirales</taxon>
        <taxon>Lachnospiraceae</taxon>
        <taxon>Wansuia</taxon>
    </lineage>
</organism>
<dbReference type="InterPro" id="IPR000182">
    <property type="entry name" value="GNAT_dom"/>
</dbReference>
<gene>
    <name evidence="2" type="ORF">H9Q79_02595</name>
</gene>
<protein>
    <submittedName>
        <fullName evidence="2">GNAT family N-acetyltransferase</fullName>
    </submittedName>
</protein>
<dbReference type="PANTHER" id="PTHR43415:SF5">
    <property type="entry name" value="ACETYLTRANSFERASE"/>
    <property type="match status" value="1"/>
</dbReference>
<sequence length="139" mass="15914">MNTYYDRDKDNEDIWGMTAFDVSVIIGHLTMRCTDSSREMVRLGFIIIDDRLRGKGYGREMFSMAVGYAFEFLRVRKVSLGIFENNEAAKNCCRACGSIQAETKNAEIYRCLGETWKCLEMELYNKYPPAGACSRDLSV</sequence>
<keyword evidence="2" id="KW-0808">Transferase</keyword>
<evidence type="ECO:0000313" key="3">
    <source>
        <dbReference type="Proteomes" id="UP000515860"/>
    </source>
</evidence>
<name>A0A7G9GEG9_9FIRM</name>
<accession>A0A7G9GEG9</accession>